<name>A0ACB8B9M4_9AGAM</name>
<protein>
    <submittedName>
        <fullName evidence="1">Uncharacterized protein</fullName>
    </submittedName>
</protein>
<keyword evidence="2" id="KW-1185">Reference proteome</keyword>
<organism evidence="1 2">
    <name type="scientific">Leucogyrophana mollusca</name>
    <dbReference type="NCBI Taxonomy" id="85980"/>
    <lineage>
        <taxon>Eukaryota</taxon>
        <taxon>Fungi</taxon>
        <taxon>Dikarya</taxon>
        <taxon>Basidiomycota</taxon>
        <taxon>Agaricomycotina</taxon>
        <taxon>Agaricomycetes</taxon>
        <taxon>Agaricomycetidae</taxon>
        <taxon>Boletales</taxon>
        <taxon>Boletales incertae sedis</taxon>
        <taxon>Leucogyrophana</taxon>
    </lineage>
</organism>
<dbReference type="Proteomes" id="UP000790709">
    <property type="component" value="Unassembled WGS sequence"/>
</dbReference>
<gene>
    <name evidence="1" type="ORF">BV22DRAFT_1037410</name>
</gene>
<sequence>MLCKIPFVTIVAASLASASCDFAKRSDYPNPDSKWAVTLSNTVDCGGSHRLWVEDLLGKCGACKWLKGTPYFGNVKSFAYNELTGSRTQHLQFYSDHNCKHAIKPGGTFTYAKIANSTSKEVRGAQSFMVCEK</sequence>
<reference evidence="1" key="1">
    <citation type="journal article" date="2021" name="New Phytol.">
        <title>Evolutionary innovations through gain and loss of genes in the ectomycorrhizal Boletales.</title>
        <authorList>
            <person name="Wu G."/>
            <person name="Miyauchi S."/>
            <person name="Morin E."/>
            <person name="Kuo A."/>
            <person name="Drula E."/>
            <person name="Varga T."/>
            <person name="Kohler A."/>
            <person name="Feng B."/>
            <person name="Cao Y."/>
            <person name="Lipzen A."/>
            <person name="Daum C."/>
            <person name="Hundley H."/>
            <person name="Pangilinan J."/>
            <person name="Johnson J."/>
            <person name="Barry K."/>
            <person name="LaButti K."/>
            <person name="Ng V."/>
            <person name="Ahrendt S."/>
            <person name="Min B."/>
            <person name="Choi I.G."/>
            <person name="Park H."/>
            <person name="Plett J.M."/>
            <person name="Magnuson J."/>
            <person name="Spatafora J.W."/>
            <person name="Nagy L.G."/>
            <person name="Henrissat B."/>
            <person name="Grigoriev I.V."/>
            <person name="Yang Z.L."/>
            <person name="Xu J."/>
            <person name="Martin F.M."/>
        </authorList>
    </citation>
    <scope>NUCLEOTIDE SEQUENCE</scope>
    <source>
        <strain evidence="1">KUC20120723A-06</strain>
    </source>
</reference>
<evidence type="ECO:0000313" key="1">
    <source>
        <dbReference type="EMBL" id="KAH7922515.1"/>
    </source>
</evidence>
<evidence type="ECO:0000313" key="2">
    <source>
        <dbReference type="Proteomes" id="UP000790709"/>
    </source>
</evidence>
<comment type="caution">
    <text evidence="1">The sequence shown here is derived from an EMBL/GenBank/DDBJ whole genome shotgun (WGS) entry which is preliminary data.</text>
</comment>
<accession>A0ACB8B9M4</accession>
<dbReference type="EMBL" id="MU266482">
    <property type="protein sequence ID" value="KAH7922515.1"/>
    <property type="molecule type" value="Genomic_DNA"/>
</dbReference>
<proteinExistence type="predicted"/>